<keyword evidence="3" id="KW-1185">Reference proteome</keyword>
<sequence>MNNTSQHQEPLQTTSDYPACSSKRQLFASKALNLSSKLLTKSANYLSSKDLDSLANPLNRVNGNHRRHSKQRSSELWQEWDKDTCNWNMIVGGNAKRASIQSAASQQRPLTQSPPVNSSNPGYLSYFHPQNWQRKNKESPYNEDHLVCFPGVSTLLSHLPPIKKLQLTPILTPPLFLHSLLRWDPLHTLVRATSSYSYRYTPSGLGQH</sequence>
<name>A0ABY7D4G1_9BASI</name>
<dbReference type="RefSeq" id="XP_053028066.1">
    <property type="nucleotide sequence ID" value="XM_053164107.1"/>
</dbReference>
<dbReference type="Proteomes" id="UP001164743">
    <property type="component" value="Chromosome 16A"/>
</dbReference>
<evidence type="ECO:0000313" key="2">
    <source>
        <dbReference type="EMBL" id="WAQ92511.1"/>
    </source>
</evidence>
<evidence type="ECO:0000256" key="1">
    <source>
        <dbReference type="SAM" id="MobiDB-lite"/>
    </source>
</evidence>
<dbReference type="EMBL" id="CP110436">
    <property type="protein sequence ID" value="WAQ92511.1"/>
    <property type="molecule type" value="Genomic_DNA"/>
</dbReference>
<evidence type="ECO:0000313" key="3">
    <source>
        <dbReference type="Proteomes" id="UP001164743"/>
    </source>
</evidence>
<organism evidence="2 3">
    <name type="scientific">Puccinia triticina</name>
    <dbReference type="NCBI Taxonomy" id="208348"/>
    <lineage>
        <taxon>Eukaryota</taxon>
        <taxon>Fungi</taxon>
        <taxon>Dikarya</taxon>
        <taxon>Basidiomycota</taxon>
        <taxon>Pucciniomycotina</taxon>
        <taxon>Pucciniomycetes</taxon>
        <taxon>Pucciniales</taxon>
        <taxon>Pucciniaceae</taxon>
        <taxon>Puccinia</taxon>
    </lineage>
</organism>
<gene>
    <name evidence="2" type="ORF">PtA15_16A419</name>
</gene>
<feature type="compositionally biased region" description="Polar residues" evidence="1">
    <location>
        <begin position="99"/>
        <end position="120"/>
    </location>
</feature>
<accession>A0ABY7D4G1</accession>
<proteinExistence type="predicted"/>
<reference evidence="2" key="1">
    <citation type="submission" date="2022-10" db="EMBL/GenBank/DDBJ databases">
        <title>Puccinia triticina Genome sequencing and assembly.</title>
        <authorList>
            <person name="Li C."/>
        </authorList>
    </citation>
    <scope>NUCLEOTIDE SEQUENCE</scope>
    <source>
        <strain evidence="2">Pt15</strain>
    </source>
</reference>
<feature type="region of interest" description="Disordered" evidence="1">
    <location>
        <begin position="98"/>
        <end position="120"/>
    </location>
</feature>
<protein>
    <submittedName>
        <fullName evidence="2">Uncharacterized protein</fullName>
    </submittedName>
</protein>
<dbReference type="GeneID" id="77805002"/>